<accession>A0A7I7JK50</accession>
<name>A0A7I7JK50_9MYCO</name>
<dbReference type="InterPro" id="IPR011964">
    <property type="entry name" value="YVTN_b-propeller_repeat"/>
</dbReference>
<keyword evidence="2" id="KW-1185">Reference proteome</keyword>
<gene>
    <name evidence="1" type="ORF">MNVM_08300</name>
</gene>
<dbReference type="Gene3D" id="2.130.10.10">
    <property type="entry name" value="YVTN repeat-like/Quinoprotein amine dehydrogenase"/>
    <property type="match status" value="2"/>
</dbReference>
<sequence>MIDGSDVDDVVAYGLTGPGARIVDRVRVGRGPIGGVAVTADGTRLLATNYGDDTVSIIDTASCTVVATVFQADEPFSIAVGPAGTARAYVTAGSMALDAVLAIDVDTAEVTGCYPVAMGIGDLVADPMGSRVYATRTGSAGVEVLALDATMRPAGAVRVAGDAAAAAACLRISPDGRRLYVAVRQPTGDTVTVLDRQLNVVDVIKVASTVVDVAVSADGARLFVATSGPDGRGAVNVVDSRTHAVGAGFVVDTQLIQLIVSRDGDRVYLVTAAGILVMCARTDEALGALTLTTAPSCVAESPDGSRLYIAGFDGAVAVASLADLPAPSASLHEQLALDDAVSRMLQLEPAL</sequence>
<protein>
    <submittedName>
        <fullName evidence="1">Uncharacterized protein</fullName>
    </submittedName>
</protein>
<evidence type="ECO:0000313" key="2">
    <source>
        <dbReference type="Proteomes" id="UP000466997"/>
    </source>
</evidence>
<dbReference type="PANTHER" id="PTHR47197">
    <property type="entry name" value="PROTEIN NIRF"/>
    <property type="match status" value="1"/>
</dbReference>
<dbReference type="AlphaFoldDB" id="A0A7I7JK50"/>
<dbReference type="InterPro" id="IPR011044">
    <property type="entry name" value="Quino_amine_DH_bsu"/>
</dbReference>
<dbReference type="InterPro" id="IPR051200">
    <property type="entry name" value="Host-pathogen_enzymatic-act"/>
</dbReference>
<dbReference type="Proteomes" id="UP000466997">
    <property type="component" value="Chromosome"/>
</dbReference>
<dbReference type="InterPro" id="IPR015943">
    <property type="entry name" value="WD40/YVTN_repeat-like_dom_sf"/>
</dbReference>
<proteinExistence type="predicted"/>
<dbReference type="KEGG" id="mnm:MNVM_08300"/>
<evidence type="ECO:0000313" key="1">
    <source>
        <dbReference type="EMBL" id="BBX11749.1"/>
    </source>
</evidence>
<dbReference type="SUPFAM" id="SSF50969">
    <property type="entry name" value="YVTN repeat-like/Quinoprotein amine dehydrogenase"/>
    <property type="match status" value="1"/>
</dbReference>
<organism evidence="1 2">
    <name type="scientific">Mycobacterium novum</name>
    <dbReference type="NCBI Taxonomy" id="2492438"/>
    <lineage>
        <taxon>Bacteria</taxon>
        <taxon>Bacillati</taxon>
        <taxon>Actinomycetota</taxon>
        <taxon>Actinomycetes</taxon>
        <taxon>Mycobacteriales</taxon>
        <taxon>Mycobacteriaceae</taxon>
        <taxon>Mycobacterium</taxon>
    </lineage>
</organism>
<dbReference type="NCBIfam" id="TIGR02276">
    <property type="entry name" value="beta_rpt_yvtn"/>
    <property type="match status" value="1"/>
</dbReference>
<reference evidence="1 2" key="1">
    <citation type="journal article" date="2019" name="Emerg. Microbes Infect.">
        <title>Comprehensive subspecies identification of 175 nontuberculous mycobacteria species based on 7547 genomic profiles.</title>
        <authorList>
            <person name="Matsumoto Y."/>
            <person name="Kinjo T."/>
            <person name="Motooka D."/>
            <person name="Nabeya D."/>
            <person name="Jung N."/>
            <person name="Uechi K."/>
            <person name="Horii T."/>
            <person name="Iida T."/>
            <person name="Fujita J."/>
            <person name="Nakamura S."/>
        </authorList>
    </citation>
    <scope>NUCLEOTIDE SEQUENCE [LARGE SCALE GENOMIC DNA]</scope>
    <source>
        <strain evidence="1 2">JCM 6391</strain>
    </source>
</reference>
<dbReference type="EMBL" id="AP022562">
    <property type="protein sequence ID" value="BBX11749.1"/>
    <property type="molecule type" value="Genomic_DNA"/>
</dbReference>
<dbReference type="PANTHER" id="PTHR47197:SF3">
    <property type="entry name" value="DIHYDRO-HEME D1 DEHYDROGENASE"/>
    <property type="match status" value="1"/>
</dbReference>